<organism evidence="11 12">
    <name type="scientific">Candidatus Liberibacter americanus str. Sao Paulo</name>
    <dbReference type="NCBI Taxonomy" id="1261131"/>
    <lineage>
        <taxon>Bacteria</taxon>
        <taxon>Pseudomonadati</taxon>
        <taxon>Pseudomonadota</taxon>
        <taxon>Alphaproteobacteria</taxon>
        <taxon>Hyphomicrobiales</taxon>
        <taxon>Rhizobiaceae</taxon>
        <taxon>Liberibacter</taxon>
    </lineage>
</organism>
<keyword evidence="5 8" id="KW-1133">Transmembrane helix</keyword>
<keyword evidence="4" id="KW-0283">Flagellar rotation</keyword>
<dbReference type="Pfam" id="PF01618">
    <property type="entry name" value="MotA_ExbB"/>
    <property type="match status" value="1"/>
</dbReference>
<feature type="transmembrane region" description="Helical" evidence="8">
    <location>
        <begin position="36"/>
        <end position="54"/>
    </location>
</feature>
<keyword evidence="3 8" id="KW-0812">Transmembrane</keyword>
<evidence type="ECO:0000313" key="12">
    <source>
        <dbReference type="Proteomes" id="UP000017862"/>
    </source>
</evidence>
<keyword evidence="2" id="KW-1003">Cell membrane</keyword>
<gene>
    <name evidence="11" type="primary">motA</name>
    <name evidence="11" type="ORF">lam_264</name>
</gene>
<dbReference type="AlphaFoldDB" id="U6B3W7"/>
<dbReference type="InterPro" id="IPR022522">
    <property type="entry name" value="Flagellar_motor_stator_MotA"/>
</dbReference>
<evidence type="ECO:0000256" key="8">
    <source>
        <dbReference type="SAM" id="Phobius"/>
    </source>
</evidence>
<evidence type="ECO:0000256" key="2">
    <source>
        <dbReference type="ARBA" id="ARBA00022475"/>
    </source>
</evidence>
<dbReference type="GO" id="GO:0071978">
    <property type="term" value="P:bacterial-type flagellum-dependent swarming motility"/>
    <property type="evidence" value="ECO:0007669"/>
    <property type="project" value="InterPro"/>
</dbReference>
<dbReference type="GO" id="GO:0005886">
    <property type="term" value="C:plasma membrane"/>
    <property type="evidence" value="ECO:0007669"/>
    <property type="project" value="UniProtKB-SubCell"/>
</dbReference>
<evidence type="ECO:0000256" key="3">
    <source>
        <dbReference type="ARBA" id="ARBA00022692"/>
    </source>
</evidence>
<evidence type="ECO:0000313" key="11">
    <source>
        <dbReference type="EMBL" id="AHA27635.1"/>
    </source>
</evidence>
<evidence type="ECO:0000259" key="9">
    <source>
        <dbReference type="Pfam" id="PF01618"/>
    </source>
</evidence>
<dbReference type="HOGENOM" id="CLU_068213_0_0_5"/>
<dbReference type="PATRIC" id="fig|1261131.3.peg.251"/>
<dbReference type="InterPro" id="IPR002898">
    <property type="entry name" value="MotA_ExbB_proton_chnl"/>
</dbReference>
<dbReference type="PANTHER" id="PTHR30433">
    <property type="entry name" value="CHEMOTAXIS PROTEIN MOTA"/>
    <property type="match status" value="1"/>
</dbReference>
<accession>U6B3W7</accession>
<dbReference type="NCBIfam" id="TIGR03818">
    <property type="entry name" value="MotA1"/>
    <property type="match status" value="1"/>
</dbReference>
<feature type="transmembrane region" description="Helical" evidence="8">
    <location>
        <begin position="233"/>
        <end position="256"/>
    </location>
</feature>
<keyword evidence="7" id="KW-0813">Transport</keyword>
<feature type="transmembrane region" description="Helical" evidence="8">
    <location>
        <begin position="60"/>
        <end position="79"/>
    </location>
</feature>
<dbReference type="KEGG" id="lar:lam_264"/>
<reference evidence="11 12" key="1">
    <citation type="journal article" date="2014" name="Mol. Plant Microbe Interact.">
        <title>The complete genome sequence of Candidatus Liberibacter americanus, associated with citrus Huanglongbing.</title>
        <authorList>
            <person name="Wulff N.A."/>
            <person name="Zhang S."/>
            <person name="Setubal J.C."/>
            <person name="Almeida N.F."/>
            <person name="Martins E.C."/>
            <person name="Harakava R."/>
            <person name="Kumar D."/>
            <person name="Rangel L.T."/>
            <person name="Foissac X."/>
            <person name="Bove J."/>
            <person name="Gabriel D.W."/>
        </authorList>
    </citation>
    <scope>NUCLEOTIDE SEQUENCE [LARGE SCALE GENOMIC DNA]</scope>
    <source>
        <strain evidence="11 12">Sao Paulo</strain>
    </source>
</reference>
<evidence type="ECO:0000256" key="1">
    <source>
        <dbReference type="ARBA" id="ARBA00004651"/>
    </source>
</evidence>
<keyword evidence="12" id="KW-1185">Reference proteome</keyword>
<dbReference type="GO" id="GO:0006935">
    <property type="term" value="P:chemotaxis"/>
    <property type="evidence" value="ECO:0007669"/>
    <property type="project" value="InterPro"/>
</dbReference>
<proteinExistence type="inferred from homology"/>
<dbReference type="GO" id="GO:0015031">
    <property type="term" value="P:protein transport"/>
    <property type="evidence" value="ECO:0007669"/>
    <property type="project" value="UniProtKB-KW"/>
</dbReference>
<dbReference type="eggNOG" id="COG1291">
    <property type="taxonomic scope" value="Bacteria"/>
</dbReference>
<evidence type="ECO:0000256" key="6">
    <source>
        <dbReference type="ARBA" id="ARBA00023136"/>
    </source>
</evidence>
<evidence type="ECO:0000256" key="7">
    <source>
        <dbReference type="RuleBase" id="RU004057"/>
    </source>
</evidence>
<comment type="subcellular location">
    <subcellularLocation>
        <location evidence="1">Cell membrane</location>
        <topology evidence="1">Multi-pass membrane protein</topology>
    </subcellularLocation>
    <subcellularLocation>
        <location evidence="7">Membrane</location>
        <topology evidence="7">Multi-pass membrane protein</topology>
    </subcellularLocation>
</comment>
<dbReference type="Pfam" id="PF20560">
    <property type="entry name" value="MotA_N"/>
    <property type="match status" value="1"/>
</dbReference>
<evidence type="ECO:0000256" key="4">
    <source>
        <dbReference type="ARBA" id="ARBA00022779"/>
    </source>
</evidence>
<dbReference type="STRING" id="1261131.lam_264"/>
<evidence type="ECO:0000259" key="10">
    <source>
        <dbReference type="Pfam" id="PF20560"/>
    </source>
</evidence>
<keyword evidence="6 8" id="KW-0472">Membrane</keyword>
<feature type="transmembrane region" description="Helical" evidence="8">
    <location>
        <begin position="203"/>
        <end position="221"/>
    </location>
</feature>
<comment type="similarity">
    <text evidence="7">Belongs to the exbB/tolQ family.</text>
</comment>
<protein>
    <submittedName>
        <fullName evidence="11">Flagellar motor rotation protein MotA</fullName>
    </submittedName>
</protein>
<keyword evidence="11" id="KW-0969">Cilium</keyword>
<keyword evidence="11" id="KW-0282">Flagellum</keyword>
<keyword evidence="11" id="KW-0966">Cell projection</keyword>
<name>U6B3W7_9HYPH</name>
<dbReference type="Proteomes" id="UP000017862">
    <property type="component" value="Chromosome"/>
</dbReference>
<sequence>MSIEFKIIASHKHYYIIPCIIDVFQNKLSYYYMNKILGLIITIGCIIGGFSAMGGNTYALMQPFEFIIVAGAGFGGFIMSNQVRVLKDSGRAILEIFGYKSHEPQFYFDILRILYSLMNHLKNKSKVETERQIDDPHNSPIFTLIPKILENHELTTFICDYIRIIIVGNAQSHEIEILMDEEIDTILSEKLKPYHAIASMGEAFPAIGIVGAILGIVRAMGNISDSPQILGEAIASSLTGTMLGIILSYLICHPLIEQIKSTRLKQHIPYIIVKKTIIAYINGAVPQVAIEYGRKSLPMYERPSIEIIEQEVIQYNYDQEAS</sequence>
<keyword evidence="7" id="KW-0653">Protein transport</keyword>
<feature type="domain" description="MotA/TolQ/ExbB proton channel" evidence="9">
    <location>
        <begin position="167"/>
        <end position="261"/>
    </location>
</feature>
<evidence type="ECO:0000256" key="5">
    <source>
        <dbReference type="ARBA" id="ARBA00022989"/>
    </source>
</evidence>
<feature type="domain" description="Motility protein A N-terminal" evidence="10">
    <location>
        <begin position="36"/>
        <end position="124"/>
    </location>
</feature>
<dbReference type="EMBL" id="CP006604">
    <property type="protein sequence ID" value="AHA27635.1"/>
    <property type="molecule type" value="Genomic_DNA"/>
</dbReference>
<dbReference type="PANTHER" id="PTHR30433:SF4">
    <property type="entry name" value="MOTILITY PROTEIN A"/>
    <property type="match status" value="1"/>
</dbReference>
<dbReference type="InterPro" id="IPR046786">
    <property type="entry name" value="MotA_N"/>
</dbReference>
<dbReference type="InterPro" id="IPR047055">
    <property type="entry name" value="MotA-like"/>
</dbReference>